<sequence length="138" mass="15102">MILAVEDEAPHFVTKGCESPLLREECAGWRDERPSHAHCSPLLWIGWGGTDSPRHLPFRADRLTKPGGRGASVTQEKIRHGPINFKWVYLPCGIVPEGSGCVTAFTGFEHLSLWQESLSVAVATKVVLGIRGFKAGLL</sequence>
<accession>A0A9Q1IH34</accession>
<evidence type="ECO:0000313" key="2">
    <source>
        <dbReference type="Proteomes" id="UP001152622"/>
    </source>
</evidence>
<dbReference type="AlphaFoldDB" id="A0A9Q1IH34"/>
<organism evidence="1 2">
    <name type="scientific">Synaphobranchus kaupii</name>
    <name type="common">Kaup's arrowtooth eel</name>
    <dbReference type="NCBI Taxonomy" id="118154"/>
    <lineage>
        <taxon>Eukaryota</taxon>
        <taxon>Metazoa</taxon>
        <taxon>Chordata</taxon>
        <taxon>Craniata</taxon>
        <taxon>Vertebrata</taxon>
        <taxon>Euteleostomi</taxon>
        <taxon>Actinopterygii</taxon>
        <taxon>Neopterygii</taxon>
        <taxon>Teleostei</taxon>
        <taxon>Anguilliformes</taxon>
        <taxon>Synaphobranchidae</taxon>
        <taxon>Synaphobranchus</taxon>
    </lineage>
</organism>
<protein>
    <submittedName>
        <fullName evidence="1">Uncharacterized protein</fullName>
    </submittedName>
</protein>
<evidence type="ECO:0000313" key="1">
    <source>
        <dbReference type="EMBL" id="KAJ8339557.1"/>
    </source>
</evidence>
<proteinExistence type="predicted"/>
<keyword evidence="2" id="KW-1185">Reference proteome</keyword>
<dbReference type="Proteomes" id="UP001152622">
    <property type="component" value="Chromosome 17"/>
</dbReference>
<dbReference type="EMBL" id="JAINUF010000017">
    <property type="protein sequence ID" value="KAJ8339557.1"/>
    <property type="molecule type" value="Genomic_DNA"/>
</dbReference>
<comment type="caution">
    <text evidence="1">The sequence shown here is derived from an EMBL/GenBank/DDBJ whole genome shotgun (WGS) entry which is preliminary data.</text>
</comment>
<name>A0A9Q1IH34_SYNKA</name>
<reference evidence="1" key="1">
    <citation type="journal article" date="2023" name="Science">
        <title>Genome structures resolve the early diversification of teleost fishes.</title>
        <authorList>
            <person name="Parey E."/>
            <person name="Louis A."/>
            <person name="Montfort J."/>
            <person name="Bouchez O."/>
            <person name="Roques C."/>
            <person name="Iampietro C."/>
            <person name="Lluch J."/>
            <person name="Castinel A."/>
            <person name="Donnadieu C."/>
            <person name="Desvignes T."/>
            <person name="Floi Bucao C."/>
            <person name="Jouanno E."/>
            <person name="Wen M."/>
            <person name="Mejri S."/>
            <person name="Dirks R."/>
            <person name="Jansen H."/>
            <person name="Henkel C."/>
            <person name="Chen W.J."/>
            <person name="Zahm M."/>
            <person name="Cabau C."/>
            <person name="Klopp C."/>
            <person name="Thompson A.W."/>
            <person name="Robinson-Rechavi M."/>
            <person name="Braasch I."/>
            <person name="Lecointre G."/>
            <person name="Bobe J."/>
            <person name="Postlethwait J.H."/>
            <person name="Berthelot C."/>
            <person name="Roest Crollius H."/>
            <person name="Guiguen Y."/>
        </authorList>
    </citation>
    <scope>NUCLEOTIDE SEQUENCE</scope>
    <source>
        <tissue evidence="1">Blood</tissue>
    </source>
</reference>
<gene>
    <name evidence="1" type="ORF">SKAU_G00363430</name>
</gene>